<dbReference type="AlphaFoldDB" id="A0A200QJI5"/>
<feature type="transmembrane region" description="Helical" evidence="9">
    <location>
        <begin position="284"/>
        <end position="304"/>
    </location>
</feature>
<evidence type="ECO:0000256" key="8">
    <source>
        <dbReference type="ARBA" id="ARBA00023326"/>
    </source>
</evidence>
<keyword evidence="9" id="KW-0812">Transmembrane</keyword>
<dbReference type="InterPro" id="IPR001701">
    <property type="entry name" value="Glyco_hydro_9"/>
</dbReference>
<evidence type="ECO:0000259" key="10">
    <source>
        <dbReference type="Pfam" id="PF00759"/>
    </source>
</evidence>
<keyword evidence="7" id="KW-0326">Glycosidase</keyword>
<evidence type="ECO:0000256" key="7">
    <source>
        <dbReference type="ARBA" id="ARBA00023295"/>
    </source>
</evidence>
<sequence>MARGQSRGVVVCETPLYKVMERDRIADLKRQVQALTRQLDALQPHQECRRVLNPRVVEEENDEKGKNPLTDIDQEGFQVAACHLRDSGRWESGLKTEIPMFHGDTSSNKLIDWICIVQEVLDFKEVPKNNILTGDLFLFREIEGNQDFVDWDSLPIYDIYLDDEGFVGFLSLLEIKLLHQLANTTSHGSLIDPILASSGTTEESPAFHCAQIWTSQRSYIASTMTPLEIEGGSGAPVVHVSHPHPHRRRQLNEMEREWLVNPELQTNNNTHNETTVTVCRRKTFLAMLLLIFLGVLVICLSTALPKTLSKHEHPPLPMDNYAVALKKALLFFDAQMSGRLPEENRIPWRGNSGLKDGSFLPDVKGGLIGGYYDGGDNIKSHFPMAFSMSMLSWSVIEYSHKYKAIGEYDHVREIIKWGTDYLLRTFDSSAPTIALIYSQVGKAVNGSSTPDDGYCWQRPEDMDYYRPVLWAKFGADLAGEMAAALASASIVFQDDATYSKQLISGATMLLKFIRDSGKRTSYRQLDKDMALVYNSTDYYDEYIWAATWMNLATGDSSYLSLATSEELPKHAHVFSQLPDLRILSWDNKLPAAELLLTRIRMILSPGYPYEELLRRYQDRTNLNMCSYLRRFSFFNWTRGGMIQLNHGRRQPLQYVANAAFISSLYVGYMDASGTPGWYCGSTFISSDELRSFASSQIDYILGANPMNMSYLVGFGSKFPQHVYHRGASIPNDGIKYSCTDGWKWRDSPHPNPNNITGAMVGGPDRFDQFQDARNRNYTEPTMAGNAGLVAALVSLTSSGGLRVDKNTIFSAIPPPFPDSPPPPPPWEPVP</sequence>
<dbReference type="OrthoDB" id="10257085at2759"/>
<name>A0A200QJI5_MACCD</name>
<feature type="domain" description="Glycoside hydrolase family 9" evidence="10">
    <location>
        <begin position="321"/>
        <end position="792"/>
    </location>
</feature>
<dbReference type="InterPro" id="IPR008928">
    <property type="entry name" value="6-hairpin_glycosidase_sf"/>
</dbReference>
<dbReference type="Proteomes" id="UP000195402">
    <property type="component" value="Unassembled WGS sequence"/>
</dbReference>
<dbReference type="SUPFAM" id="SSF48208">
    <property type="entry name" value="Six-hairpin glycosidases"/>
    <property type="match status" value="1"/>
</dbReference>
<evidence type="ECO:0000256" key="5">
    <source>
        <dbReference type="ARBA" id="ARBA00023001"/>
    </source>
</evidence>
<gene>
    <name evidence="11" type="ORF">BVC80_59g18</name>
</gene>
<evidence type="ECO:0000313" key="12">
    <source>
        <dbReference type="Proteomes" id="UP000195402"/>
    </source>
</evidence>
<evidence type="ECO:0000256" key="6">
    <source>
        <dbReference type="ARBA" id="ARBA00023277"/>
    </source>
</evidence>
<evidence type="ECO:0000256" key="1">
    <source>
        <dbReference type="ARBA" id="ARBA00000966"/>
    </source>
</evidence>
<dbReference type="InParanoid" id="A0A200QJI5"/>
<dbReference type="OMA" id="ANTDINM"/>
<keyword evidence="8" id="KW-0624">Polysaccharide degradation</keyword>
<dbReference type="Pfam" id="PF00759">
    <property type="entry name" value="Glyco_hydro_9"/>
    <property type="match status" value="1"/>
</dbReference>
<protein>
    <recommendedName>
        <fullName evidence="3">cellulase</fullName>
        <ecNumber evidence="3">3.2.1.4</ecNumber>
    </recommendedName>
</protein>
<evidence type="ECO:0000313" key="11">
    <source>
        <dbReference type="EMBL" id="OVA10636.1"/>
    </source>
</evidence>
<dbReference type="InterPro" id="IPR012341">
    <property type="entry name" value="6hp_glycosidase-like_sf"/>
</dbReference>
<proteinExistence type="inferred from homology"/>
<keyword evidence="6" id="KW-0119">Carbohydrate metabolism</keyword>
<keyword evidence="4 11" id="KW-0378">Hydrolase</keyword>
<comment type="similarity">
    <text evidence="2">Belongs to the glycosyl hydrolase 9 (cellulase E) family.</text>
</comment>
<keyword evidence="9" id="KW-0472">Membrane</keyword>
<reference evidence="11 12" key="1">
    <citation type="journal article" date="2017" name="Mol. Plant">
        <title>The Genome of Medicinal Plant Macleaya cordata Provides New Insights into Benzylisoquinoline Alkaloids Metabolism.</title>
        <authorList>
            <person name="Liu X."/>
            <person name="Liu Y."/>
            <person name="Huang P."/>
            <person name="Ma Y."/>
            <person name="Qing Z."/>
            <person name="Tang Q."/>
            <person name="Cao H."/>
            <person name="Cheng P."/>
            <person name="Zheng Y."/>
            <person name="Yuan Z."/>
            <person name="Zhou Y."/>
            <person name="Liu J."/>
            <person name="Tang Z."/>
            <person name="Zhuo Y."/>
            <person name="Zhang Y."/>
            <person name="Yu L."/>
            <person name="Huang J."/>
            <person name="Yang P."/>
            <person name="Peng Q."/>
            <person name="Zhang J."/>
            <person name="Jiang W."/>
            <person name="Zhang Z."/>
            <person name="Lin K."/>
            <person name="Ro D.K."/>
            <person name="Chen X."/>
            <person name="Xiong X."/>
            <person name="Shang Y."/>
            <person name="Huang S."/>
            <person name="Zeng J."/>
        </authorList>
    </citation>
    <scope>NUCLEOTIDE SEQUENCE [LARGE SCALE GENOMIC DNA]</scope>
    <source>
        <strain evidence="12">cv. BLH2017</strain>
        <tissue evidence="11">Root</tissue>
    </source>
</reference>
<dbReference type="GO" id="GO:0030245">
    <property type="term" value="P:cellulose catabolic process"/>
    <property type="evidence" value="ECO:0007669"/>
    <property type="project" value="UniProtKB-KW"/>
</dbReference>
<dbReference type="Gene3D" id="1.50.10.10">
    <property type="match status" value="1"/>
</dbReference>
<comment type="caution">
    <text evidence="11">The sequence shown here is derived from an EMBL/GenBank/DDBJ whole genome shotgun (WGS) entry which is preliminary data.</text>
</comment>
<evidence type="ECO:0000256" key="2">
    <source>
        <dbReference type="ARBA" id="ARBA00007072"/>
    </source>
</evidence>
<dbReference type="EC" id="3.2.1.4" evidence="3"/>
<accession>A0A200QJI5</accession>
<keyword evidence="5" id="KW-0136">Cellulose degradation</keyword>
<organism evidence="11 12">
    <name type="scientific">Macleaya cordata</name>
    <name type="common">Five-seeded plume-poppy</name>
    <name type="synonym">Bocconia cordata</name>
    <dbReference type="NCBI Taxonomy" id="56857"/>
    <lineage>
        <taxon>Eukaryota</taxon>
        <taxon>Viridiplantae</taxon>
        <taxon>Streptophyta</taxon>
        <taxon>Embryophyta</taxon>
        <taxon>Tracheophyta</taxon>
        <taxon>Spermatophyta</taxon>
        <taxon>Magnoliopsida</taxon>
        <taxon>Ranunculales</taxon>
        <taxon>Papaveraceae</taxon>
        <taxon>Papaveroideae</taxon>
        <taxon>Macleaya</taxon>
    </lineage>
</organism>
<evidence type="ECO:0000256" key="4">
    <source>
        <dbReference type="ARBA" id="ARBA00022801"/>
    </source>
</evidence>
<dbReference type="EMBL" id="MVGT01001861">
    <property type="protein sequence ID" value="OVA10636.1"/>
    <property type="molecule type" value="Genomic_DNA"/>
</dbReference>
<evidence type="ECO:0000256" key="3">
    <source>
        <dbReference type="ARBA" id="ARBA00012601"/>
    </source>
</evidence>
<comment type="catalytic activity">
    <reaction evidence="1">
        <text>Endohydrolysis of (1-&gt;4)-beta-D-glucosidic linkages in cellulose, lichenin and cereal beta-D-glucans.</text>
        <dbReference type="EC" id="3.2.1.4"/>
    </reaction>
</comment>
<dbReference type="GO" id="GO:0008810">
    <property type="term" value="F:cellulase activity"/>
    <property type="evidence" value="ECO:0007669"/>
    <property type="project" value="UniProtKB-EC"/>
</dbReference>
<dbReference type="FunCoup" id="A0A200QJI5">
    <property type="interactions" value="102"/>
</dbReference>
<keyword evidence="9" id="KW-1133">Transmembrane helix</keyword>
<keyword evidence="12" id="KW-1185">Reference proteome</keyword>
<evidence type="ECO:0000256" key="9">
    <source>
        <dbReference type="SAM" id="Phobius"/>
    </source>
</evidence>
<dbReference type="PANTHER" id="PTHR22298">
    <property type="entry name" value="ENDO-1,4-BETA-GLUCANASE"/>
    <property type="match status" value="1"/>
</dbReference>